<dbReference type="AlphaFoldDB" id="A0A0E9XA60"/>
<reference evidence="1" key="1">
    <citation type="submission" date="2014-11" db="EMBL/GenBank/DDBJ databases">
        <authorList>
            <person name="Amaro Gonzalez C."/>
        </authorList>
    </citation>
    <scope>NUCLEOTIDE SEQUENCE</scope>
</reference>
<evidence type="ECO:0000313" key="1">
    <source>
        <dbReference type="EMBL" id="JAH99652.1"/>
    </source>
</evidence>
<name>A0A0E9XA60_ANGAN</name>
<accession>A0A0E9XA60</accession>
<proteinExistence type="predicted"/>
<organism evidence="1">
    <name type="scientific">Anguilla anguilla</name>
    <name type="common">European freshwater eel</name>
    <name type="synonym">Muraena anguilla</name>
    <dbReference type="NCBI Taxonomy" id="7936"/>
    <lineage>
        <taxon>Eukaryota</taxon>
        <taxon>Metazoa</taxon>
        <taxon>Chordata</taxon>
        <taxon>Craniata</taxon>
        <taxon>Vertebrata</taxon>
        <taxon>Euteleostomi</taxon>
        <taxon>Actinopterygii</taxon>
        <taxon>Neopterygii</taxon>
        <taxon>Teleostei</taxon>
        <taxon>Anguilliformes</taxon>
        <taxon>Anguillidae</taxon>
        <taxon>Anguilla</taxon>
    </lineage>
</organism>
<reference evidence="1" key="2">
    <citation type="journal article" date="2015" name="Fish Shellfish Immunol.">
        <title>Early steps in the European eel (Anguilla anguilla)-Vibrio vulnificus interaction in the gills: Role of the RtxA13 toxin.</title>
        <authorList>
            <person name="Callol A."/>
            <person name="Pajuelo D."/>
            <person name="Ebbesson L."/>
            <person name="Teles M."/>
            <person name="MacKenzie S."/>
            <person name="Amaro C."/>
        </authorList>
    </citation>
    <scope>NUCLEOTIDE SEQUENCE</scope>
</reference>
<protein>
    <submittedName>
        <fullName evidence="1">Uncharacterized protein</fullName>
    </submittedName>
</protein>
<dbReference type="EMBL" id="GBXM01008925">
    <property type="protein sequence ID" value="JAH99652.1"/>
    <property type="molecule type" value="Transcribed_RNA"/>
</dbReference>
<sequence length="44" mass="5197">MHPCCMFSCSNLRIITTSFPSLSVMEYSLYCGMCHVRFYLRRLV</sequence>